<keyword evidence="8" id="KW-1185">Reference proteome</keyword>
<dbReference type="InterPro" id="IPR017150">
    <property type="entry name" value="Pept_M20_glutamate_carboxypep"/>
</dbReference>
<dbReference type="Proteomes" id="UP000321058">
    <property type="component" value="Unassembled WGS sequence"/>
</dbReference>
<evidence type="ECO:0000256" key="2">
    <source>
        <dbReference type="ARBA" id="ARBA00022723"/>
    </source>
</evidence>
<feature type="active site" description="Proton acceptor" evidence="5">
    <location>
        <position position="152"/>
    </location>
</feature>
<dbReference type="InterPro" id="IPR001261">
    <property type="entry name" value="ArgE/DapE_CS"/>
</dbReference>
<dbReference type="InterPro" id="IPR011650">
    <property type="entry name" value="Peptidase_M20_dimer"/>
</dbReference>
<dbReference type="EMBL" id="BKAJ01000048">
    <property type="protein sequence ID" value="GEP55859.1"/>
    <property type="molecule type" value="Genomic_DNA"/>
</dbReference>
<organism evidence="7 8">
    <name type="scientific">Reyranella soli</name>
    <dbReference type="NCBI Taxonomy" id="1230389"/>
    <lineage>
        <taxon>Bacteria</taxon>
        <taxon>Pseudomonadati</taxon>
        <taxon>Pseudomonadota</taxon>
        <taxon>Alphaproteobacteria</taxon>
        <taxon>Hyphomicrobiales</taxon>
        <taxon>Reyranellaceae</taxon>
        <taxon>Reyranella</taxon>
    </lineage>
</organism>
<dbReference type="RefSeq" id="WP_147149942.1">
    <property type="nucleotide sequence ID" value="NZ_BKAJ01000048.1"/>
</dbReference>
<keyword evidence="7" id="KW-0121">Carboxypeptidase</keyword>
<proteinExistence type="predicted"/>
<dbReference type="SUPFAM" id="SSF53187">
    <property type="entry name" value="Zn-dependent exopeptidases"/>
    <property type="match status" value="1"/>
</dbReference>
<evidence type="ECO:0000259" key="6">
    <source>
        <dbReference type="Pfam" id="PF07687"/>
    </source>
</evidence>
<dbReference type="PANTHER" id="PTHR43808:SF9">
    <property type="entry name" value="BLL0789 PROTEIN"/>
    <property type="match status" value="1"/>
</dbReference>
<comment type="cofactor">
    <cofactor evidence="1">
        <name>Zn(2+)</name>
        <dbReference type="ChEBI" id="CHEBI:29105"/>
    </cofactor>
</comment>
<evidence type="ECO:0000256" key="1">
    <source>
        <dbReference type="ARBA" id="ARBA00001947"/>
    </source>
</evidence>
<dbReference type="GO" id="GO:0046872">
    <property type="term" value="F:metal ion binding"/>
    <property type="evidence" value="ECO:0007669"/>
    <property type="project" value="UniProtKB-KW"/>
</dbReference>
<dbReference type="InterPro" id="IPR050072">
    <property type="entry name" value="Peptidase_M20A"/>
</dbReference>
<dbReference type="OrthoDB" id="9776600at2"/>
<comment type="caution">
    <text evidence="7">The sequence shown here is derived from an EMBL/GenBank/DDBJ whole genome shotgun (WGS) entry which is preliminary data.</text>
</comment>
<gene>
    <name evidence="7" type="ORF">RSO01_30250</name>
</gene>
<evidence type="ECO:0000313" key="8">
    <source>
        <dbReference type="Proteomes" id="UP000321058"/>
    </source>
</evidence>
<dbReference type="Pfam" id="PF07687">
    <property type="entry name" value="M20_dimer"/>
    <property type="match status" value="1"/>
</dbReference>
<feature type="active site" evidence="5">
    <location>
        <position position="90"/>
    </location>
</feature>
<evidence type="ECO:0000256" key="4">
    <source>
        <dbReference type="ARBA" id="ARBA00022833"/>
    </source>
</evidence>
<keyword evidence="7" id="KW-0645">Protease</keyword>
<dbReference type="PIRSF" id="PIRSF037238">
    <property type="entry name" value="Carboxypeptidase_G2"/>
    <property type="match status" value="1"/>
</dbReference>
<dbReference type="Gene3D" id="3.30.70.360">
    <property type="match status" value="1"/>
</dbReference>
<dbReference type="SUPFAM" id="SSF55031">
    <property type="entry name" value="Bacterial exopeptidase dimerisation domain"/>
    <property type="match status" value="1"/>
</dbReference>
<dbReference type="AlphaFoldDB" id="A0A512NA51"/>
<dbReference type="PROSITE" id="PS00758">
    <property type="entry name" value="ARGE_DAPE_CPG2_1"/>
    <property type="match status" value="1"/>
</dbReference>
<name>A0A512NA51_9HYPH</name>
<keyword evidence="2" id="KW-0479">Metal-binding</keyword>
<evidence type="ECO:0000313" key="7">
    <source>
        <dbReference type="EMBL" id="GEP55859.1"/>
    </source>
</evidence>
<dbReference type="CDD" id="cd03885">
    <property type="entry name" value="M20_CPDG2"/>
    <property type="match status" value="1"/>
</dbReference>
<sequence>MTDSPARSNIPTFDSEEILAGIRRWVEIETPSHDGVAVNRLVDVVESDLARIGAPTKRTPGRDGFGDILEARAPWGDEDEPGILIMGHLDTVHPVGALATTHVFRREGDAVFGPGIYDMKAGSYMGFYALQHFVREGRRTKLPVRVLYIPEEEVGSPTSRAAIEAAALKSKYVLVMEPARDGGKCVTARKGWGRFDMTITGRASHAGSRPQDGRSALRELARQILDLEAMTDYDKGISVVVGMASGGSAPNVVPALATATIDLRVPPGIDVDAVVNRVLQRTPFDPDCRVEVTGGINRPPYEKNAGITALFEHAKACAAEIGFVLEDTPLTGGVSDGNFPAALGIPTLDGLGADGRGAHALDEQISYASLVPRAQLLVRMLETLT</sequence>
<evidence type="ECO:0000256" key="5">
    <source>
        <dbReference type="PIRSR" id="PIRSR037238-1"/>
    </source>
</evidence>
<evidence type="ECO:0000256" key="3">
    <source>
        <dbReference type="ARBA" id="ARBA00022801"/>
    </source>
</evidence>
<keyword evidence="4" id="KW-0862">Zinc</keyword>
<dbReference type="Pfam" id="PF01546">
    <property type="entry name" value="Peptidase_M20"/>
    <property type="match status" value="1"/>
</dbReference>
<reference evidence="7 8" key="1">
    <citation type="submission" date="2019-07" db="EMBL/GenBank/DDBJ databases">
        <title>Whole genome shotgun sequence of Reyranella soli NBRC 108950.</title>
        <authorList>
            <person name="Hosoyama A."/>
            <person name="Uohara A."/>
            <person name="Ohji S."/>
            <person name="Ichikawa N."/>
        </authorList>
    </citation>
    <scope>NUCLEOTIDE SEQUENCE [LARGE SCALE GENOMIC DNA]</scope>
    <source>
        <strain evidence="7 8">NBRC 108950</strain>
    </source>
</reference>
<protein>
    <submittedName>
        <fullName evidence="7">Carboxypeptidase</fullName>
    </submittedName>
</protein>
<keyword evidence="3" id="KW-0378">Hydrolase</keyword>
<feature type="domain" description="Peptidase M20 dimerisation" evidence="6">
    <location>
        <begin position="187"/>
        <end position="279"/>
    </location>
</feature>
<dbReference type="Gene3D" id="3.40.630.10">
    <property type="entry name" value="Zn peptidases"/>
    <property type="match status" value="1"/>
</dbReference>
<accession>A0A512NA51</accession>
<dbReference type="PANTHER" id="PTHR43808">
    <property type="entry name" value="ACETYLORNITHINE DEACETYLASE"/>
    <property type="match status" value="1"/>
</dbReference>
<dbReference type="GO" id="GO:0004180">
    <property type="term" value="F:carboxypeptidase activity"/>
    <property type="evidence" value="ECO:0007669"/>
    <property type="project" value="UniProtKB-KW"/>
</dbReference>
<dbReference type="InterPro" id="IPR036264">
    <property type="entry name" value="Bact_exopeptidase_dim_dom"/>
</dbReference>
<dbReference type="InterPro" id="IPR002933">
    <property type="entry name" value="Peptidase_M20"/>
</dbReference>